<evidence type="ECO:0000256" key="1">
    <source>
        <dbReference type="SAM" id="Phobius"/>
    </source>
</evidence>
<comment type="caution">
    <text evidence="2">The sequence shown here is derived from an EMBL/GenBank/DDBJ whole genome shotgun (WGS) entry which is preliminary data.</text>
</comment>
<gene>
    <name evidence="2" type="ORF">CLIT_10c01380</name>
</gene>
<keyword evidence="1" id="KW-0812">Transmembrane</keyword>
<keyword evidence="1" id="KW-0472">Membrane</keyword>
<reference evidence="2 3" key="1">
    <citation type="submission" date="2014-03" db="EMBL/GenBank/DDBJ databases">
        <title>Genome sequence of Clostridium litorale W6, DSM 5388.</title>
        <authorList>
            <person name="Poehlein A."/>
            <person name="Jagirdar A."/>
            <person name="Khonsari B."/>
            <person name="Chibani C.M."/>
            <person name="Gutierrez Gutierrez D.A."/>
            <person name="Davydova E."/>
            <person name="Alghaithi H.S."/>
            <person name="Nair K.P."/>
            <person name="Dhamotharan K."/>
            <person name="Chandran L."/>
            <person name="G W."/>
            <person name="Daniel R."/>
        </authorList>
    </citation>
    <scope>NUCLEOTIDE SEQUENCE [LARGE SCALE GENOMIC DNA]</scope>
    <source>
        <strain evidence="2 3">W6</strain>
    </source>
</reference>
<feature type="transmembrane region" description="Helical" evidence="1">
    <location>
        <begin position="32"/>
        <end position="57"/>
    </location>
</feature>
<dbReference type="Proteomes" id="UP000027946">
    <property type="component" value="Unassembled WGS sequence"/>
</dbReference>
<evidence type="ECO:0000313" key="2">
    <source>
        <dbReference type="EMBL" id="KDR95411.1"/>
    </source>
</evidence>
<sequence length="63" mass="7450">MVDKQMARVYHMTVSEYSFSVDRDIKCPVFKLVILGSFFLTDTSIHLNMCMFLMAICSMRRQY</sequence>
<keyword evidence="1" id="KW-1133">Transmembrane helix</keyword>
<dbReference type="EMBL" id="JJMM01000010">
    <property type="protein sequence ID" value="KDR95411.1"/>
    <property type="molecule type" value="Genomic_DNA"/>
</dbReference>
<dbReference type="STRING" id="1121324.CLIT_10c01380"/>
<evidence type="ECO:0000313" key="3">
    <source>
        <dbReference type="Proteomes" id="UP000027946"/>
    </source>
</evidence>
<protein>
    <submittedName>
        <fullName evidence="2">Uncharacterized protein</fullName>
    </submittedName>
</protein>
<dbReference type="AlphaFoldDB" id="A0A069REE6"/>
<keyword evidence="3" id="KW-1185">Reference proteome</keyword>
<accession>A0A069REE6</accession>
<proteinExistence type="predicted"/>
<name>A0A069REE6_PEPLI</name>
<organism evidence="2 3">
    <name type="scientific">Peptoclostridium litorale DSM 5388</name>
    <dbReference type="NCBI Taxonomy" id="1121324"/>
    <lineage>
        <taxon>Bacteria</taxon>
        <taxon>Bacillati</taxon>
        <taxon>Bacillota</taxon>
        <taxon>Clostridia</taxon>
        <taxon>Peptostreptococcales</taxon>
        <taxon>Peptoclostridiaceae</taxon>
        <taxon>Peptoclostridium</taxon>
    </lineage>
</organism>